<evidence type="ECO:0000256" key="1">
    <source>
        <dbReference type="SAM" id="MobiDB-lite"/>
    </source>
</evidence>
<proteinExistence type="predicted"/>
<protein>
    <submittedName>
        <fullName evidence="2">Uncharacterized protein</fullName>
    </submittedName>
</protein>
<keyword evidence="3" id="KW-1185">Reference proteome</keyword>
<organism evidence="2 3">
    <name type="scientific">Megaselia scalaris</name>
    <name type="common">Humpbacked fly</name>
    <name type="synonym">Phora scalaris</name>
    <dbReference type="NCBI Taxonomy" id="36166"/>
    <lineage>
        <taxon>Eukaryota</taxon>
        <taxon>Metazoa</taxon>
        <taxon>Ecdysozoa</taxon>
        <taxon>Arthropoda</taxon>
        <taxon>Hexapoda</taxon>
        <taxon>Insecta</taxon>
        <taxon>Pterygota</taxon>
        <taxon>Neoptera</taxon>
        <taxon>Endopterygota</taxon>
        <taxon>Diptera</taxon>
        <taxon>Brachycera</taxon>
        <taxon>Muscomorpha</taxon>
        <taxon>Platypezoidea</taxon>
        <taxon>Phoridae</taxon>
        <taxon>Megaseliini</taxon>
        <taxon>Megaselia</taxon>
    </lineage>
</organism>
<evidence type="ECO:0000313" key="2">
    <source>
        <dbReference type="EnsemblMetazoa" id="MESCA008818-PA"/>
    </source>
</evidence>
<evidence type="ECO:0000313" key="3">
    <source>
        <dbReference type="Proteomes" id="UP000015102"/>
    </source>
</evidence>
<reference evidence="2" key="2">
    <citation type="submission" date="2015-06" db="UniProtKB">
        <authorList>
            <consortium name="EnsemblMetazoa"/>
        </authorList>
    </citation>
    <scope>IDENTIFICATION</scope>
</reference>
<sequence length="107" mass="11990">MQSFKLLFDSSLTSEAKYFGKQQHTSATIHEVYTAIDTTRNGQSDKGSKLENKDHVETRSHTKFKESTGEIWRGHHRPSRDPMALSDQIGEINATPNTAATLPNMSL</sequence>
<dbReference type="HOGENOM" id="CLU_2212947_0_0_1"/>
<dbReference type="AlphaFoldDB" id="T1GY95"/>
<name>T1GY95_MEGSC</name>
<feature type="region of interest" description="Disordered" evidence="1">
    <location>
        <begin position="38"/>
        <end position="83"/>
    </location>
</feature>
<feature type="compositionally biased region" description="Basic and acidic residues" evidence="1">
    <location>
        <begin position="46"/>
        <end position="68"/>
    </location>
</feature>
<reference evidence="3" key="1">
    <citation type="submission" date="2013-02" db="EMBL/GenBank/DDBJ databases">
        <authorList>
            <person name="Hughes D."/>
        </authorList>
    </citation>
    <scope>NUCLEOTIDE SEQUENCE</scope>
    <source>
        <strain>Durham</strain>
        <strain evidence="3">NC isolate 2 -- Noor lab</strain>
    </source>
</reference>
<accession>T1GY95</accession>
<dbReference type="Proteomes" id="UP000015102">
    <property type="component" value="Unassembled WGS sequence"/>
</dbReference>
<dbReference type="EMBL" id="CAQQ02155852">
    <property type="status" value="NOT_ANNOTATED_CDS"/>
    <property type="molecule type" value="Genomic_DNA"/>
</dbReference>
<dbReference type="EnsemblMetazoa" id="MESCA008818-RA">
    <property type="protein sequence ID" value="MESCA008818-PA"/>
    <property type="gene ID" value="MESCA008818"/>
</dbReference>